<name>A0A6B2KM22_9NEIS</name>
<keyword evidence="2" id="KW-1185">Reference proteome</keyword>
<dbReference type="AlphaFoldDB" id="A0A6B2KM22"/>
<sequence length="295" mass="34045">MEKDLMAEREKLLENSIPVYRFQPDECIRLSELEQGRLWLSDPARFNDLWDLNLSIKDRTGWGPYADAGPDRLKSVFYALWDGNPSFSKAGRVQAGRFYSDDLLGVLENWVAPEYVERKPGYEENQLIQAFQDRMKQFGVACFTSDWQNRLMWAHYADSHQGFCIEYAVDKKKIAVDDDSPFQPYQVQYMSEVPELCLSELLFTPHQAVGRYLATKHVDWAYEKEWRLVSFEYQGECAPMPKGMQISALIAGRKMPVALQAHLRQTASRLKVPALKIVDEHGKEKLESFEKAGST</sequence>
<accession>A0A6B2KM22</accession>
<gene>
    <name evidence="1" type="ORF">GZH52_00025</name>
</gene>
<reference evidence="1 2" key="1">
    <citation type="submission" date="2020-02" db="EMBL/GenBank/DDBJ databases">
        <authorList>
            <person name="Yang Z."/>
        </authorList>
    </citation>
    <scope>NUCLEOTIDE SEQUENCE [LARGE SCALE GENOMIC DNA]</scope>
    <source>
        <strain evidence="1 2">HX-7-9</strain>
    </source>
</reference>
<protein>
    <submittedName>
        <fullName evidence="1">DUF2971 domain-containing protein</fullName>
    </submittedName>
</protein>
<dbReference type="Proteomes" id="UP000482578">
    <property type="component" value="Unassembled WGS sequence"/>
</dbReference>
<dbReference type="InterPro" id="IPR021352">
    <property type="entry name" value="DUF2971"/>
</dbReference>
<organism evidence="1 2">
    <name type="scientific">Crenobacter caeni</name>
    <dbReference type="NCBI Taxonomy" id="2705474"/>
    <lineage>
        <taxon>Bacteria</taxon>
        <taxon>Pseudomonadati</taxon>
        <taxon>Pseudomonadota</taxon>
        <taxon>Betaproteobacteria</taxon>
        <taxon>Neisseriales</taxon>
        <taxon>Neisseriaceae</taxon>
        <taxon>Crenobacter</taxon>
    </lineage>
</organism>
<evidence type="ECO:0000313" key="1">
    <source>
        <dbReference type="EMBL" id="NDV11192.1"/>
    </source>
</evidence>
<comment type="caution">
    <text evidence="1">The sequence shown here is derived from an EMBL/GenBank/DDBJ whole genome shotgun (WGS) entry which is preliminary data.</text>
</comment>
<proteinExistence type="predicted"/>
<evidence type="ECO:0000313" key="2">
    <source>
        <dbReference type="Proteomes" id="UP000482578"/>
    </source>
</evidence>
<dbReference type="EMBL" id="JAAGAA010000001">
    <property type="protein sequence ID" value="NDV11192.1"/>
    <property type="molecule type" value="Genomic_DNA"/>
</dbReference>
<dbReference type="Pfam" id="PF11185">
    <property type="entry name" value="DUF2971"/>
    <property type="match status" value="1"/>
</dbReference>